<evidence type="ECO:0000313" key="3">
    <source>
        <dbReference type="Proteomes" id="UP000653305"/>
    </source>
</evidence>
<sequence length="356" mass="38378">MADTATGSYANALPDVARSNNNLEQTSADAEKLNKLFSDEAVLFLHQPHRRRGDQARGRRLDHEIVCPAASHGEFPKYPRGHEADRSGQGDPEGIRVSVQRADGDGAGAGDVGGVAGGTAPGADRKGGAEIDRGEECGDQDGGEKYQIKGCAGQGGFAQVFKAFVNSNPNEVVALKHLALYTGLQAFMECDEVKAMVGIGCCYNLLSEGSIKEADNHCGFPVSTGAKSAKFQLGKNARDLACQDSFPHIIIAPNIGSSSDGAQLFYLGLTMGIAYSSLQHNLEIKKLTKSLKQSKDLVQDLHEELEMKDASTVKELAVEDYDPYFNDDAMQVLSPEQNLTKALQRRRVFEENRSRA</sequence>
<dbReference type="OrthoDB" id="901436at2759"/>
<dbReference type="InterPro" id="IPR052220">
    <property type="entry name" value="METTL25"/>
</dbReference>
<organism evidence="2 3">
    <name type="scientific">Phtheirospermum japonicum</name>
    <dbReference type="NCBI Taxonomy" id="374723"/>
    <lineage>
        <taxon>Eukaryota</taxon>
        <taxon>Viridiplantae</taxon>
        <taxon>Streptophyta</taxon>
        <taxon>Embryophyta</taxon>
        <taxon>Tracheophyta</taxon>
        <taxon>Spermatophyta</taxon>
        <taxon>Magnoliopsida</taxon>
        <taxon>eudicotyledons</taxon>
        <taxon>Gunneridae</taxon>
        <taxon>Pentapetalae</taxon>
        <taxon>asterids</taxon>
        <taxon>lamiids</taxon>
        <taxon>Lamiales</taxon>
        <taxon>Orobanchaceae</taxon>
        <taxon>Orobanchaceae incertae sedis</taxon>
        <taxon>Phtheirospermum</taxon>
    </lineage>
</organism>
<feature type="compositionally biased region" description="Basic and acidic residues" evidence="1">
    <location>
        <begin position="74"/>
        <end position="88"/>
    </location>
</feature>
<dbReference type="InterPro" id="IPR011009">
    <property type="entry name" value="Kinase-like_dom_sf"/>
</dbReference>
<feature type="compositionally biased region" description="Basic and acidic residues" evidence="1">
    <location>
        <begin position="123"/>
        <end position="141"/>
    </location>
</feature>
<accession>A0A830CA85</accession>
<keyword evidence="3" id="KW-1185">Reference proteome</keyword>
<dbReference type="AlphaFoldDB" id="A0A830CA85"/>
<dbReference type="PANTHER" id="PTHR12496">
    <property type="entry name" value="CGI-41 METHYLTRANSFERASE"/>
    <property type="match status" value="1"/>
</dbReference>
<reference evidence="2" key="1">
    <citation type="submission" date="2020-07" db="EMBL/GenBank/DDBJ databases">
        <title>Ethylene signaling mediates host invasion by parasitic plants.</title>
        <authorList>
            <person name="Yoshida S."/>
        </authorList>
    </citation>
    <scope>NUCLEOTIDE SEQUENCE</scope>
    <source>
        <strain evidence="2">Okayama</strain>
    </source>
</reference>
<protein>
    <submittedName>
        <fullName evidence="2">ATP synthase delta chain chloroplastic</fullName>
    </submittedName>
</protein>
<proteinExistence type="predicted"/>
<dbReference type="Proteomes" id="UP000653305">
    <property type="component" value="Unassembled WGS sequence"/>
</dbReference>
<dbReference type="SUPFAM" id="SSF56112">
    <property type="entry name" value="Protein kinase-like (PK-like)"/>
    <property type="match status" value="1"/>
</dbReference>
<name>A0A830CA85_9LAMI</name>
<feature type="region of interest" description="Disordered" evidence="1">
    <location>
        <begin position="71"/>
        <end position="141"/>
    </location>
</feature>
<comment type="caution">
    <text evidence="2">The sequence shown here is derived from an EMBL/GenBank/DDBJ whole genome shotgun (WGS) entry which is preliminary data.</text>
</comment>
<feature type="region of interest" description="Disordered" evidence="1">
    <location>
        <begin position="1"/>
        <end position="27"/>
    </location>
</feature>
<feature type="compositionally biased region" description="Polar residues" evidence="1">
    <location>
        <begin position="18"/>
        <end position="27"/>
    </location>
</feature>
<evidence type="ECO:0000313" key="2">
    <source>
        <dbReference type="EMBL" id="GFP92035.1"/>
    </source>
</evidence>
<gene>
    <name evidence="2" type="ORF">PHJA_001347600</name>
</gene>
<evidence type="ECO:0000256" key="1">
    <source>
        <dbReference type="SAM" id="MobiDB-lite"/>
    </source>
</evidence>
<dbReference type="PANTHER" id="PTHR12496:SF0">
    <property type="entry name" value="METHYLTRANSFERASE DOMAIN-CONTAINING PROTEIN"/>
    <property type="match status" value="1"/>
</dbReference>
<dbReference type="EMBL" id="BMAC01000263">
    <property type="protein sequence ID" value="GFP92035.1"/>
    <property type="molecule type" value="Genomic_DNA"/>
</dbReference>
<feature type="compositionally biased region" description="Gly residues" evidence="1">
    <location>
        <begin position="105"/>
        <end position="120"/>
    </location>
</feature>